<protein>
    <recommendedName>
        <fullName evidence="1">Nucleotide-diphospho-sugar transferase domain-containing protein</fullName>
    </recommendedName>
</protein>
<accession>A0A6A4LVL3</accession>
<dbReference type="PANTHER" id="PTHR46038">
    <property type="entry name" value="EXPRESSED PROTEIN-RELATED"/>
    <property type="match status" value="1"/>
</dbReference>
<dbReference type="InterPro" id="IPR005069">
    <property type="entry name" value="Nucl-diP-sugar_transferase"/>
</dbReference>
<evidence type="ECO:0000313" key="3">
    <source>
        <dbReference type="Proteomes" id="UP000428333"/>
    </source>
</evidence>
<dbReference type="AlphaFoldDB" id="A0A6A4LVL3"/>
<evidence type="ECO:0000259" key="1">
    <source>
        <dbReference type="Pfam" id="PF03407"/>
    </source>
</evidence>
<dbReference type="EMBL" id="QEFC01000305">
    <property type="protein sequence ID" value="KAE9465076.1"/>
    <property type="molecule type" value="Genomic_DNA"/>
</dbReference>
<feature type="non-terminal residue" evidence="2">
    <location>
        <position position="1"/>
    </location>
</feature>
<dbReference type="Proteomes" id="UP000428333">
    <property type="component" value="Linkage Group LG02"/>
</dbReference>
<feature type="domain" description="Nucleotide-diphospho-sugar transferase" evidence="1">
    <location>
        <begin position="177"/>
        <end position="304"/>
    </location>
</feature>
<reference evidence="2 3" key="1">
    <citation type="journal article" date="2019" name="Genome Biol. Evol.">
        <title>The Rhododendron genome and chromosomal organization provide insight into shared whole-genome duplications across the heath family (Ericaceae).</title>
        <authorList>
            <person name="Soza V.L."/>
            <person name="Lindsley D."/>
            <person name="Waalkes A."/>
            <person name="Ramage E."/>
            <person name="Patwardhan R.P."/>
            <person name="Burton J.N."/>
            <person name="Adey A."/>
            <person name="Kumar A."/>
            <person name="Qiu R."/>
            <person name="Shendure J."/>
            <person name="Hall B."/>
        </authorList>
    </citation>
    <scope>NUCLEOTIDE SEQUENCE [LARGE SCALE GENOMIC DNA]</scope>
    <source>
        <strain evidence="2">RSF 1966-606</strain>
    </source>
</reference>
<name>A0A6A4LVL3_9ERIC</name>
<proteinExistence type="predicted"/>
<sequence length="345" mass="39717">MMKNRTFDLTILSLLFLGLLFIFISMAPSSLKTLFSCHKHQYHSSAMMIVHRDELDTVLAETSMENKSLIIAMVNKAYVEGDRLETDGVDFDGEKIYMSNDFIKMMWRRTLFLGDVLKRGYNFIYTVRTCMLRAFCAASESVVEAFVAAVGLLEVSWWSCYWCRLAVEEFVVAVRPDIDVLWFRNPFFILSSNEKIDFQISTDRFRGPKSNRINTGFYMIRSNNKTISLFDNWYAKKDDSVRMKEQDVLEMLMNNGLFGDLGLNVRFLHTLYFSGFCQNSRDVGVVVTVHANCCFTISAKVADLTVVIHDWKRAKGLSANETSTFQWSKHVACRNSLKKFNKTSA</sequence>
<feature type="domain" description="Nucleotide-diphospho-sugar transferase" evidence="1">
    <location>
        <begin position="77"/>
        <end position="126"/>
    </location>
</feature>
<dbReference type="PANTHER" id="PTHR46038:SF29">
    <property type="entry name" value="NUCLEOTIDE-DIPHOSPHO-SUGAR TRANSFERASE DOMAIN-CONTAINING PROTEIN"/>
    <property type="match status" value="1"/>
</dbReference>
<evidence type="ECO:0000313" key="2">
    <source>
        <dbReference type="EMBL" id="KAE9465076.1"/>
    </source>
</evidence>
<gene>
    <name evidence="2" type="ORF">C3L33_03009</name>
</gene>
<comment type="caution">
    <text evidence="2">The sequence shown here is derived from an EMBL/GenBank/DDBJ whole genome shotgun (WGS) entry which is preliminary data.</text>
</comment>
<dbReference type="InterPro" id="IPR044821">
    <property type="entry name" value="At1g28695/At4g15970-like"/>
</dbReference>
<dbReference type="OrthoDB" id="540503at2759"/>
<keyword evidence="3" id="KW-1185">Reference proteome</keyword>
<organism evidence="2 3">
    <name type="scientific">Rhododendron williamsianum</name>
    <dbReference type="NCBI Taxonomy" id="262921"/>
    <lineage>
        <taxon>Eukaryota</taxon>
        <taxon>Viridiplantae</taxon>
        <taxon>Streptophyta</taxon>
        <taxon>Embryophyta</taxon>
        <taxon>Tracheophyta</taxon>
        <taxon>Spermatophyta</taxon>
        <taxon>Magnoliopsida</taxon>
        <taxon>eudicotyledons</taxon>
        <taxon>Gunneridae</taxon>
        <taxon>Pentapetalae</taxon>
        <taxon>asterids</taxon>
        <taxon>Ericales</taxon>
        <taxon>Ericaceae</taxon>
        <taxon>Ericoideae</taxon>
        <taxon>Rhodoreae</taxon>
        <taxon>Rhododendron</taxon>
    </lineage>
</organism>
<dbReference type="Pfam" id="PF03407">
    <property type="entry name" value="Nucleotid_trans"/>
    <property type="match status" value="2"/>
</dbReference>